<evidence type="ECO:0000313" key="3">
    <source>
        <dbReference type="Proteomes" id="UP000519126"/>
    </source>
</evidence>
<organism evidence="2 3">
    <name type="scientific">Pseudoalteromonas arctica</name>
    <dbReference type="NCBI Taxonomy" id="394751"/>
    <lineage>
        <taxon>Bacteria</taxon>
        <taxon>Pseudomonadati</taxon>
        <taxon>Pseudomonadota</taxon>
        <taxon>Gammaproteobacteria</taxon>
        <taxon>Alteromonadales</taxon>
        <taxon>Pseudoalteromonadaceae</taxon>
        <taxon>Pseudoalteromonas</taxon>
    </lineage>
</organism>
<evidence type="ECO:0000313" key="2">
    <source>
        <dbReference type="EMBL" id="NMF50389.1"/>
    </source>
</evidence>
<accession>A0A7X9UA71</accession>
<dbReference type="EMBL" id="JABBCX010000021">
    <property type="protein sequence ID" value="NMF50389.1"/>
    <property type="molecule type" value="Genomic_DNA"/>
</dbReference>
<dbReference type="AlphaFoldDB" id="A0A7X9UA71"/>
<dbReference type="InterPro" id="IPR036061">
    <property type="entry name" value="CheW-like_dom_sf"/>
</dbReference>
<dbReference type="RefSeq" id="WP_170072999.1">
    <property type="nucleotide sequence ID" value="NZ_JABBCX010000021.1"/>
</dbReference>
<sequence>MELINFKVGCKTISLKILDILLTERFDNNLTTLPNNNKSFIGVKDYMDIPTPVFDLGIILNNISTEQSNANALKQLRSWQEKLLNWFNILQSSLSSSSAPISNNDTELQDFVLFYKEFNTDNEDLKLTMSRFNDTFQSILETIKEVIAAHNRSDHKQVSVLLDKMNRNSLIQLERLFESAKEQITLDYKPIIVFTTKDGLNPHVGLLVDKVEDNIDFKKEDIRPLDKLTEIGFDIDPQTKNMMRGLIKLTQKHSLLIDPSAIFKPTQLEESESEESQAYGLF</sequence>
<gene>
    <name evidence="2" type="ORF">HHL01_19790</name>
</gene>
<dbReference type="Pfam" id="PF01584">
    <property type="entry name" value="CheW"/>
    <property type="match status" value="1"/>
</dbReference>
<dbReference type="SUPFAM" id="SSF50341">
    <property type="entry name" value="CheW-like"/>
    <property type="match status" value="1"/>
</dbReference>
<dbReference type="PROSITE" id="PS50851">
    <property type="entry name" value="CHEW"/>
    <property type="match status" value="1"/>
</dbReference>
<evidence type="ECO:0000259" key="1">
    <source>
        <dbReference type="PROSITE" id="PS50851"/>
    </source>
</evidence>
<reference evidence="2 3" key="1">
    <citation type="submission" date="2020-04" db="EMBL/GenBank/DDBJ databases">
        <title>Genome Sequencing and Assembley of Pseudoalteromonas artica.</title>
        <authorList>
            <person name="Akerly B."/>
            <person name="Cook G."/>
        </authorList>
    </citation>
    <scope>NUCLEOTIDE SEQUENCE [LARGE SCALE GENOMIC DNA]</scope>
    <source>
        <strain evidence="2 3">NEC-BIFX-0059</strain>
    </source>
</reference>
<name>A0A7X9UA71_9GAMM</name>
<dbReference type="GO" id="GO:0006935">
    <property type="term" value="P:chemotaxis"/>
    <property type="evidence" value="ECO:0007669"/>
    <property type="project" value="InterPro"/>
</dbReference>
<comment type="caution">
    <text evidence="2">The sequence shown here is derived from an EMBL/GenBank/DDBJ whole genome shotgun (WGS) entry which is preliminary data.</text>
</comment>
<proteinExistence type="predicted"/>
<dbReference type="InterPro" id="IPR002545">
    <property type="entry name" value="CheW-lke_dom"/>
</dbReference>
<protein>
    <submittedName>
        <fullName evidence="2">Chemotaxis protein</fullName>
    </submittedName>
</protein>
<dbReference type="Proteomes" id="UP000519126">
    <property type="component" value="Unassembled WGS sequence"/>
</dbReference>
<dbReference type="GO" id="GO:0007165">
    <property type="term" value="P:signal transduction"/>
    <property type="evidence" value="ECO:0007669"/>
    <property type="project" value="InterPro"/>
</dbReference>
<feature type="domain" description="CheW-like" evidence="1">
    <location>
        <begin position="112"/>
        <end position="268"/>
    </location>
</feature>